<keyword evidence="1" id="KW-1133">Transmembrane helix</keyword>
<protein>
    <recommendedName>
        <fullName evidence="4">DUF2079 domain-containing protein</fullName>
    </recommendedName>
</protein>
<name>A0ABS4QIF0_9NOCA</name>
<keyword evidence="3" id="KW-1185">Reference proteome</keyword>
<evidence type="ECO:0008006" key="4">
    <source>
        <dbReference type="Google" id="ProtNLM"/>
    </source>
</evidence>
<feature type="transmembrane region" description="Helical" evidence="1">
    <location>
        <begin position="197"/>
        <end position="224"/>
    </location>
</feature>
<feature type="transmembrane region" description="Helical" evidence="1">
    <location>
        <begin position="140"/>
        <end position="161"/>
    </location>
</feature>
<feature type="transmembrane region" description="Helical" evidence="1">
    <location>
        <begin position="310"/>
        <end position="330"/>
    </location>
</feature>
<proteinExistence type="predicted"/>
<accession>A0ABS4QIF0</accession>
<evidence type="ECO:0000256" key="1">
    <source>
        <dbReference type="SAM" id="Phobius"/>
    </source>
</evidence>
<feature type="transmembrane region" description="Helical" evidence="1">
    <location>
        <begin position="244"/>
        <end position="266"/>
    </location>
</feature>
<dbReference type="Proteomes" id="UP001519325">
    <property type="component" value="Unassembled WGS sequence"/>
</dbReference>
<keyword evidence="1" id="KW-0812">Transmembrane</keyword>
<feature type="transmembrane region" description="Helical" evidence="1">
    <location>
        <begin position="109"/>
        <end position="128"/>
    </location>
</feature>
<evidence type="ECO:0000313" key="3">
    <source>
        <dbReference type="Proteomes" id="UP001519325"/>
    </source>
</evidence>
<organism evidence="2 3">
    <name type="scientific">Nocardia goodfellowii</name>
    <dbReference type="NCBI Taxonomy" id="882446"/>
    <lineage>
        <taxon>Bacteria</taxon>
        <taxon>Bacillati</taxon>
        <taxon>Actinomycetota</taxon>
        <taxon>Actinomycetes</taxon>
        <taxon>Mycobacteriales</taxon>
        <taxon>Nocardiaceae</taxon>
        <taxon>Nocardia</taxon>
    </lineage>
</organism>
<feature type="transmembrane region" description="Helical" evidence="1">
    <location>
        <begin position="371"/>
        <end position="391"/>
    </location>
</feature>
<feature type="transmembrane region" description="Helical" evidence="1">
    <location>
        <begin position="403"/>
        <end position="420"/>
    </location>
</feature>
<feature type="transmembrane region" description="Helical" evidence="1">
    <location>
        <begin position="337"/>
        <end position="359"/>
    </location>
</feature>
<comment type="caution">
    <text evidence="2">The sequence shown here is derived from an EMBL/GenBank/DDBJ whole genome shotgun (WGS) entry which is preliminary data.</text>
</comment>
<sequence>MDTVVVALPVPVRGSRPEPAVTDIPAACKERNARPVVIAAVLLILGQLALRGWVAGSGYFYWDDLILTGRAASYPLWSSDLLLYDHDGHFMPMAFVTAWLLTEIAPLEWAGAAATMLVMQLAASMAVLRMLVVLVGVRRIILLPLAFYLFCPLTLPAFAWWSAAVNALPLQFALAWVIGDAVLLVRGAGRRHVVSALLVFVAALLFFEKAVIIPAVAIAVAVLADYVAEGRAGWREIWRRGAALWAGCAVVLAFWSIGYLAVVDMSFVPHSVGELRELLPHATSFGLVPALFGGPWMWERWIPATPWADPPGWAVASAWVALGVVAALSIRGRRRVWVVWSTVAVYVLVAQLPVALARSGPNTAGEIMQSLRYFADISVILAAAAGLVLSARPRADVPAYRTGSRTVAAVLSIFLVSSLYTTCTFVRSWRADPTHTYLTNVEAALAEHDGVPLLEQELPWNVLNPLVYPQNLASRALAAVAPPGTFAQSTTRLRMITDSGTIVDAAVWWNRRILPGPEPDCGHRVHGAEQIPLPLDGPMLEHEWTAQLNYLANRDGWITLAFEHGSPVSAPVRQGLNTLFVRLTGSGQELRITSRTTDLALCVGVGPVGVASYDN</sequence>
<dbReference type="EMBL" id="JAGGMR010000001">
    <property type="protein sequence ID" value="MBP2191472.1"/>
    <property type="molecule type" value="Genomic_DNA"/>
</dbReference>
<feature type="transmembrane region" description="Helical" evidence="1">
    <location>
        <begin position="167"/>
        <end position="185"/>
    </location>
</feature>
<feature type="transmembrane region" description="Helical" evidence="1">
    <location>
        <begin position="278"/>
        <end position="298"/>
    </location>
</feature>
<reference evidence="2 3" key="1">
    <citation type="submission" date="2021-03" db="EMBL/GenBank/DDBJ databases">
        <title>Sequencing the genomes of 1000 actinobacteria strains.</title>
        <authorList>
            <person name="Klenk H.-P."/>
        </authorList>
    </citation>
    <scope>NUCLEOTIDE SEQUENCE [LARGE SCALE GENOMIC DNA]</scope>
    <source>
        <strain evidence="2 3">DSM 45516</strain>
    </source>
</reference>
<evidence type="ECO:0000313" key="2">
    <source>
        <dbReference type="EMBL" id="MBP2191472.1"/>
    </source>
</evidence>
<keyword evidence="1" id="KW-0472">Membrane</keyword>
<feature type="transmembrane region" description="Helical" evidence="1">
    <location>
        <begin position="36"/>
        <end position="54"/>
    </location>
</feature>
<gene>
    <name evidence="2" type="ORF">BJ987_004373</name>
</gene>
<dbReference type="RefSeq" id="WP_245366076.1">
    <property type="nucleotide sequence ID" value="NZ_JAGGMR010000001.1"/>
</dbReference>